<dbReference type="Pfam" id="PF04188">
    <property type="entry name" value="Mannosyl_trans2"/>
    <property type="match status" value="1"/>
</dbReference>
<evidence type="ECO:0000313" key="11">
    <source>
        <dbReference type="EMBL" id="GAA0613361.1"/>
    </source>
</evidence>
<keyword evidence="7" id="KW-0256">Endoplasmic reticulum</keyword>
<evidence type="ECO:0000256" key="1">
    <source>
        <dbReference type="ARBA" id="ARBA00004477"/>
    </source>
</evidence>
<keyword evidence="3" id="KW-0337">GPI-anchor biosynthesis</keyword>
<evidence type="ECO:0000256" key="2">
    <source>
        <dbReference type="ARBA" id="ARBA00004687"/>
    </source>
</evidence>
<keyword evidence="9 10" id="KW-0472">Membrane</keyword>
<keyword evidence="6 10" id="KW-0812">Transmembrane</keyword>
<feature type="transmembrane region" description="Helical" evidence="10">
    <location>
        <begin position="141"/>
        <end position="159"/>
    </location>
</feature>
<proteinExistence type="predicted"/>
<evidence type="ECO:0000256" key="8">
    <source>
        <dbReference type="ARBA" id="ARBA00022989"/>
    </source>
</evidence>
<reference evidence="11 12" key="1">
    <citation type="journal article" date="2019" name="Int. J. Syst. Evol. Microbiol.">
        <title>The Global Catalogue of Microorganisms (GCM) 10K type strain sequencing project: providing services to taxonomists for standard genome sequencing and annotation.</title>
        <authorList>
            <consortium name="The Broad Institute Genomics Platform"/>
            <consortium name="The Broad Institute Genome Sequencing Center for Infectious Disease"/>
            <person name="Wu L."/>
            <person name="Ma J."/>
        </authorList>
    </citation>
    <scope>NUCLEOTIDE SEQUENCE [LARGE SCALE GENOMIC DNA]</scope>
    <source>
        <strain evidence="11 12">JCM 10671</strain>
    </source>
</reference>
<evidence type="ECO:0008006" key="13">
    <source>
        <dbReference type="Google" id="ProtNLM"/>
    </source>
</evidence>
<evidence type="ECO:0000256" key="5">
    <source>
        <dbReference type="ARBA" id="ARBA00022679"/>
    </source>
</evidence>
<comment type="caution">
    <text evidence="11">The sequence shown here is derived from an EMBL/GenBank/DDBJ whole genome shotgun (WGS) entry which is preliminary data.</text>
</comment>
<feature type="transmembrane region" description="Helical" evidence="10">
    <location>
        <begin position="354"/>
        <end position="374"/>
    </location>
</feature>
<sequence>MALEGLRDRTTAAPGVRELLLRCTLLCLAARTVLQVIGVVSVDRHGGDGVGNFFTLWSAWDAPHYLRLAEVGYRPEGSGGDDPLFIVFFPGYPAAVAVVHVVVRDLVLAGLTVSFAAAVAACYLLHRVTFDYAGRAAADRAVLLLLASPTAFFLFAPYTESLFLVGALGAAHALRSGRWPLAAAAGALATGTRVVGVAVPAAMAFRALRAGGPPGVRWRRLAWSATGGAGLLVYLSINQIVHGSPFHFLDVQREHWHQERVWPWVPISDAVEGLTTEGNGYLQFVLVSRLVAAAVVVLLLALGARALRADDLLYTVVAFGITMSAAWLISLPRYALVLWPLFVVLALRTSSRRVLAPVLAGSVLVQGWLFYRYAGGQFTY</sequence>
<evidence type="ECO:0000256" key="3">
    <source>
        <dbReference type="ARBA" id="ARBA00022502"/>
    </source>
</evidence>
<evidence type="ECO:0000313" key="12">
    <source>
        <dbReference type="Proteomes" id="UP001500957"/>
    </source>
</evidence>
<dbReference type="PANTHER" id="PTHR12468:SF2">
    <property type="entry name" value="GPI MANNOSYLTRANSFERASE 2"/>
    <property type="match status" value="1"/>
</dbReference>
<name>A0ABN1GKD0_9ACTN</name>
<accession>A0ABN1GKD0</accession>
<evidence type="ECO:0000256" key="9">
    <source>
        <dbReference type="ARBA" id="ARBA00023136"/>
    </source>
</evidence>
<feature type="transmembrane region" description="Helical" evidence="10">
    <location>
        <begin position="109"/>
        <end position="129"/>
    </location>
</feature>
<evidence type="ECO:0000256" key="6">
    <source>
        <dbReference type="ARBA" id="ARBA00022692"/>
    </source>
</evidence>
<evidence type="ECO:0000256" key="10">
    <source>
        <dbReference type="SAM" id="Phobius"/>
    </source>
</evidence>
<keyword evidence="4" id="KW-0328">Glycosyltransferase</keyword>
<feature type="transmembrane region" description="Helical" evidence="10">
    <location>
        <begin position="179"/>
        <end position="208"/>
    </location>
</feature>
<comment type="subcellular location">
    <subcellularLocation>
        <location evidence="1">Endoplasmic reticulum membrane</location>
        <topology evidence="1">Multi-pass membrane protein</topology>
    </subcellularLocation>
</comment>
<keyword evidence="5" id="KW-0808">Transferase</keyword>
<comment type="pathway">
    <text evidence="2">Glycolipid biosynthesis; glycosylphosphatidylinositol-anchor biosynthesis.</text>
</comment>
<dbReference type="RefSeq" id="WP_344603052.1">
    <property type="nucleotide sequence ID" value="NZ_BAAAHE010000010.1"/>
</dbReference>
<dbReference type="PANTHER" id="PTHR12468">
    <property type="entry name" value="GPI MANNOSYLTRANSFERASE 2"/>
    <property type="match status" value="1"/>
</dbReference>
<protein>
    <recommendedName>
        <fullName evidence="13">Mannosyltransferase PIG-V</fullName>
    </recommendedName>
</protein>
<feature type="transmembrane region" description="Helical" evidence="10">
    <location>
        <begin position="84"/>
        <end position="103"/>
    </location>
</feature>
<evidence type="ECO:0000256" key="7">
    <source>
        <dbReference type="ARBA" id="ARBA00022824"/>
    </source>
</evidence>
<feature type="transmembrane region" description="Helical" evidence="10">
    <location>
        <begin position="281"/>
        <end position="300"/>
    </location>
</feature>
<keyword evidence="8 10" id="KW-1133">Transmembrane helix</keyword>
<evidence type="ECO:0000256" key="4">
    <source>
        <dbReference type="ARBA" id="ARBA00022676"/>
    </source>
</evidence>
<gene>
    <name evidence="11" type="ORF">GCM10009547_14070</name>
</gene>
<dbReference type="InterPro" id="IPR007315">
    <property type="entry name" value="PIG-V/Gpi18"/>
</dbReference>
<keyword evidence="12" id="KW-1185">Reference proteome</keyword>
<feature type="transmembrane region" description="Helical" evidence="10">
    <location>
        <begin position="220"/>
        <end position="241"/>
    </location>
</feature>
<dbReference type="EMBL" id="BAAAHE010000010">
    <property type="protein sequence ID" value="GAA0613361.1"/>
    <property type="molecule type" value="Genomic_DNA"/>
</dbReference>
<feature type="transmembrane region" description="Helical" evidence="10">
    <location>
        <begin position="312"/>
        <end position="334"/>
    </location>
</feature>
<dbReference type="Proteomes" id="UP001500957">
    <property type="component" value="Unassembled WGS sequence"/>
</dbReference>
<organism evidence="11 12">
    <name type="scientific">Sporichthya brevicatena</name>
    <dbReference type="NCBI Taxonomy" id="171442"/>
    <lineage>
        <taxon>Bacteria</taxon>
        <taxon>Bacillati</taxon>
        <taxon>Actinomycetota</taxon>
        <taxon>Actinomycetes</taxon>
        <taxon>Sporichthyales</taxon>
        <taxon>Sporichthyaceae</taxon>
        <taxon>Sporichthya</taxon>
    </lineage>
</organism>